<reference evidence="1 2" key="1">
    <citation type="submission" date="2012-05" db="EMBL/GenBank/DDBJ databases">
        <title>Finished chromosome of genome of Chamaesiphon sp. PCC 6605.</title>
        <authorList>
            <consortium name="US DOE Joint Genome Institute"/>
            <person name="Gugger M."/>
            <person name="Coursin T."/>
            <person name="Rippka R."/>
            <person name="Tandeau De Marsac N."/>
            <person name="Huntemann M."/>
            <person name="Wei C.-L."/>
            <person name="Han J."/>
            <person name="Detter J.C."/>
            <person name="Han C."/>
            <person name="Tapia R."/>
            <person name="Chen A."/>
            <person name="Kyrpides N."/>
            <person name="Mavromatis K."/>
            <person name="Markowitz V."/>
            <person name="Szeto E."/>
            <person name="Ivanova N."/>
            <person name="Pagani I."/>
            <person name="Pati A."/>
            <person name="Goodwin L."/>
            <person name="Nordberg H.P."/>
            <person name="Cantor M.N."/>
            <person name="Hua S.X."/>
            <person name="Woyke T."/>
            <person name="Kerfeld C.A."/>
        </authorList>
    </citation>
    <scope>NUCLEOTIDE SEQUENCE [LARGE SCALE GENOMIC DNA]</scope>
    <source>
        <strain evidence="2">ATCC 27169 / PCC 6605</strain>
    </source>
</reference>
<keyword evidence="2" id="KW-1185">Reference proteome</keyword>
<dbReference type="AlphaFoldDB" id="K9UE59"/>
<organism evidence="1 2">
    <name type="scientific">Chamaesiphon minutus (strain ATCC 27169 / PCC 6605)</name>
    <dbReference type="NCBI Taxonomy" id="1173020"/>
    <lineage>
        <taxon>Bacteria</taxon>
        <taxon>Bacillati</taxon>
        <taxon>Cyanobacteriota</taxon>
        <taxon>Cyanophyceae</taxon>
        <taxon>Gomontiellales</taxon>
        <taxon>Chamaesiphonaceae</taxon>
        <taxon>Chamaesiphon</taxon>
    </lineage>
</organism>
<dbReference type="STRING" id="1173020.Cha6605_2316"/>
<name>K9UE59_CHAP6</name>
<protein>
    <submittedName>
        <fullName evidence="1">Uncharacterized protein</fullName>
    </submittedName>
</protein>
<sequence length="63" mass="6977">MRHRVVFGICRGGFMQANIDVTVRYQTKPTLLHQNLKRSQMGSIKRGLMKNPLLGGVPVGRGG</sequence>
<gene>
    <name evidence="1" type="ORF">Cha6605_2316</name>
</gene>
<evidence type="ECO:0000313" key="1">
    <source>
        <dbReference type="EMBL" id="AFY93392.1"/>
    </source>
</evidence>
<dbReference type="Proteomes" id="UP000010366">
    <property type="component" value="Chromosome"/>
</dbReference>
<dbReference type="HOGENOM" id="CLU_2877590_0_0_3"/>
<accession>K9UE59</accession>
<dbReference type="EMBL" id="CP003600">
    <property type="protein sequence ID" value="AFY93392.1"/>
    <property type="molecule type" value="Genomic_DNA"/>
</dbReference>
<dbReference type="KEGG" id="cmp:Cha6605_2316"/>
<proteinExistence type="predicted"/>
<evidence type="ECO:0000313" key="2">
    <source>
        <dbReference type="Proteomes" id="UP000010366"/>
    </source>
</evidence>